<name>A0ABR3F0Y1_9AGAR</name>
<keyword evidence="11" id="KW-1185">Reference proteome</keyword>
<gene>
    <name evidence="10" type="ORF">V5O48_013137</name>
</gene>
<dbReference type="PANTHER" id="PTHR13381">
    <property type="entry name" value="RNA POLYMERASE II HOLOENZYME COMPONENT SRB7"/>
    <property type="match status" value="1"/>
</dbReference>
<evidence type="ECO:0000256" key="6">
    <source>
        <dbReference type="ARBA" id="ARBA00023163"/>
    </source>
</evidence>
<evidence type="ECO:0000313" key="10">
    <source>
        <dbReference type="EMBL" id="KAL0568834.1"/>
    </source>
</evidence>
<dbReference type="InterPro" id="IPR037212">
    <property type="entry name" value="Med7/Med21-like"/>
</dbReference>
<comment type="caution">
    <text evidence="10">The sequence shown here is derived from an EMBL/GenBank/DDBJ whole genome shotgun (WGS) entry which is preliminary data.</text>
</comment>
<keyword evidence="4 8" id="KW-0805">Transcription regulation</keyword>
<evidence type="ECO:0000256" key="2">
    <source>
        <dbReference type="ARBA" id="ARBA00005770"/>
    </source>
</evidence>
<comment type="similarity">
    <text evidence="2 8">Belongs to the Mediator complex subunit 21 family.</text>
</comment>
<accession>A0ABR3F0Y1</accession>
<reference evidence="10 11" key="1">
    <citation type="submission" date="2024-02" db="EMBL/GenBank/DDBJ databases">
        <title>A draft genome for the cacao thread blight pathogen Marasmius crinis-equi.</title>
        <authorList>
            <person name="Cohen S.P."/>
            <person name="Baruah I.K."/>
            <person name="Amoako-Attah I."/>
            <person name="Bukari Y."/>
            <person name="Meinhardt L.W."/>
            <person name="Bailey B.A."/>
        </authorList>
    </citation>
    <scope>NUCLEOTIDE SEQUENCE [LARGE SCALE GENOMIC DNA]</scope>
    <source>
        <strain evidence="10 11">GH-76</strain>
    </source>
</reference>
<dbReference type="EMBL" id="JBAHYK010001248">
    <property type="protein sequence ID" value="KAL0568834.1"/>
    <property type="molecule type" value="Genomic_DNA"/>
</dbReference>
<dbReference type="SUPFAM" id="SSF140718">
    <property type="entry name" value="Mediator hinge subcomplex-like"/>
    <property type="match status" value="1"/>
</dbReference>
<evidence type="ECO:0000256" key="7">
    <source>
        <dbReference type="ARBA" id="ARBA00023242"/>
    </source>
</evidence>
<sequence length="120" mass="13694">MSSSIKYLTSRSNFLQVSPEIPITKQRNPEKYDSADILEENTKELVQDLIVKAKQVECLIDSFPEPALESEQAHRLQQLEDDMQRANLDYIQAINRAESLHLQVAQLSRLMLHEACVAPS</sequence>
<dbReference type="Pfam" id="PF11221">
    <property type="entry name" value="Med21"/>
    <property type="match status" value="1"/>
</dbReference>
<comment type="function">
    <text evidence="8">Component of the Mediator complex, a coactivator involved in the regulated transcription of nearly all RNA polymerase II-dependent genes. Mediator functions as a bridge to convey information from gene-specific regulatory proteins to the basal RNA polymerase II transcription machinery. Mediator is recruited to promoters by direct interactions with regulatory proteins and serves as a scaffold for the assembly of a functional preinitiation complex with RNA polymerase II and the general transcription factors.</text>
</comment>
<dbReference type="Proteomes" id="UP001465976">
    <property type="component" value="Unassembled WGS sequence"/>
</dbReference>
<evidence type="ECO:0000256" key="3">
    <source>
        <dbReference type="ARBA" id="ARBA00019691"/>
    </source>
</evidence>
<comment type="subunit">
    <text evidence="8">Component of the Mediator complex.</text>
</comment>
<keyword evidence="7 8" id="KW-0539">Nucleus</keyword>
<evidence type="ECO:0000256" key="8">
    <source>
        <dbReference type="RuleBase" id="RU366036"/>
    </source>
</evidence>
<dbReference type="Gene3D" id="6.10.280.10">
    <property type="entry name" value="Mediator complex, subunit Med21"/>
    <property type="match status" value="1"/>
</dbReference>
<organism evidence="10 11">
    <name type="scientific">Marasmius crinis-equi</name>
    <dbReference type="NCBI Taxonomy" id="585013"/>
    <lineage>
        <taxon>Eukaryota</taxon>
        <taxon>Fungi</taxon>
        <taxon>Dikarya</taxon>
        <taxon>Basidiomycota</taxon>
        <taxon>Agaricomycotina</taxon>
        <taxon>Agaricomycetes</taxon>
        <taxon>Agaricomycetidae</taxon>
        <taxon>Agaricales</taxon>
        <taxon>Marasmiineae</taxon>
        <taxon>Marasmiaceae</taxon>
        <taxon>Marasmius</taxon>
    </lineage>
</organism>
<evidence type="ECO:0000256" key="9">
    <source>
        <dbReference type="SAM" id="Coils"/>
    </source>
</evidence>
<keyword evidence="6 8" id="KW-0804">Transcription</keyword>
<evidence type="ECO:0000256" key="5">
    <source>
        <dbReference type="ARBA" id="ARBA00023159"/>
    </source>
</evidence>
<keyword evidence="9" id="KW-0175">Coiled coil</keyword>
<proteinExistence type="inferred from homology"/>
<dbReference type="PANTHER" id="PTHR13381:SF0">
    <property type="entry name" value="MEDIATOR OF RNA POLYMERASE II TRANSCRIPTION SUBUNIT 21"/>
    <property type="match status" value="1"/>
</dbReference>
<comment type="subcellular location">
    <subcellularLocation>
        <location evidence="1 8">Nucleus</location>
    </subcellularLocation>
</comment>
<protein>
    <recommendedName>
        <fullName evidence="3 8">Mediator of RNA polymerase II transcription subunit 21</fullName>
    </recommendedName>
</protein>
<evidence type="ECO:0000256" key="4">
    <source>
        <dbReference type="ARBA" id="ARBA00023015"/>
    </source>
</evidence>
<keyword evidence="5 8" id="KW-0010">Activator</keyword>
<dbReference type="InterPro" id="IPR021384">
    <property type="entry name" value="Mediator_Med21"/>
</dbReference>
<evidence type="ECO:0000313" key="11">
    <source>
        <dbReference type="Proteomes" id="UP001465976"/>
    </source>
</evidence>
<evidence type="ECO:0000256" key="1">
    <source>
        <dbReference type="ARBA" id="ARBA00004123"/>
    </source>
</evidence>
<feature type="coiled-coil region" evidence="9">
    <location>
        <begin position="69"/>
        <end position="96"/>
    </location>
</feature>